<evidence type="ECO:0000259" key="2">
    <source>
        <dbReference type="Pfam" id="PF07741"/>
    </source>
</evidence>
<organism evidence="3 4">
    <name type="scientific">Flemingia macrophylla</name>
    <dbReference type="NCBI Taxonomy" id="520843"/>
    <lineage>
        <taxon>Eukaryota</taxon>
        <taxon>Viridiplantae</taxon>
        <taxon>Streptophyta</taxon>
        <taxon>Embryophyta</taxon>
        <taxon>Tracheophyta</taxon>
        <taxon>Spermatophyta</taxon>
        <taxon>Magnoliopsida</taxon>
        <taxon>eudicotyledons</taxon>
        <taxon>Gunneridae</taxon>
        <taxon>Pentapetalae</taxon>
        <taxon>rosids</taxon>
        <taxon>fabids</taxon>
        <taxon>Fabales</taxon>
        <taxon>Fabaceae</taxon>
        <taxon>Papilionoideae</taxon>
        <taxon>50 kb inversion clade</taxon>
        <taxon>NPAAA clade</taxon>
        <taxon>indigoferoid/millettioid clade</taxon>
        <taxon>Phaseoleae</taxon>
        <taxon>Flemingia</taxon>
    </lineage>
</organism>
<evidence type="ECO:0000313" key="4">
    <source>
        <dbReference type="Proteomes" id="UP001603857"/>
    </source>
</evidence>
<sequence length="194" mass="21906">MNQRQRLQGELKGCISKDLLCEHRNSGVPDFALGLCEECYKDFSFLNFSKMVSGANAEHEGTKDGKYDDSHREDELETFSDIDDEDIDVYLHGEKGKHIKKIPWEIENRVYLEEQAAKEAATAASKKAFDSNFENCSEDLLATRELAASANEAVAKSRKETRRKRAHEAKRSGPAQSAVEAFGQMSNKKRNKSR</sequence>
<feature type="region of interest" description="Disordered" evidence="1">
    <location>
        <begin position="150"/>
        <end position="194"/>
    </location>
</feature>
<name>A0ABD1LAI3_9FABA</name>
<protein>
    <recommendedName>
        <fullName evidence="2">Brf1 TBP-binding domain-containing protein</fullName>
    </recommendedName>
</protein>
<dbReference type="AlphaFoldDB" id="A0ABD1LAI3"/>
<keyword evidence="4" id="KW-1185">Reference proteome</keyword>
<proteinExistence type="predicted"/>
<feature type="compositionally biased region" description="Basic residues" evidence="1">
    <location>
        <begin position="159"/>
        <end position="168"/>
    </location>
</feature>
<dbReference type="Gene3D" id="1.20.5.650">
    <property type="entry name" value="Single helix bin"/>
    <property type="match status" value="1"/>
</dbReference>
<comment type="caution">
    <text evidence="3">The sequence shown here is derived from an EMBL/GenBank/DDBJ whole genome shotgun (WGS) entry which is preliminary data.</text>
</comment>
<gene>
    <name evidence="3" type="ORF">Fmac_029484</name>
</gene>
<dbReference type="InterPro" id="IPR011665">
    <property type="entry name" value="BRF1_TBP-bd_dom"/>
</dbReference>
<dbReference type="EMBL" id="JBGMDY010000010">
    <property type="protein sequence ID" value="KAL2320515.1"/>
    <property type="molecule type" value="Genomic_DNA"/>
</dbReference>
<dbReference type="Pfam" id="PF07741">
    <property type="entry name" value="BRF1"/>
    <property type="match status" value="1"/>
</dbReference>
<feature type="domain" description="Brf1 TBP-binding" evidence="2">
    <location>
        <begin position="80"/>
        <end position="190"/>
    </location>
</feature>
<evidence type="ECO:0000256" key="1">
    <source>
        <dbReference type="SAM" id="MobiDB-lite"/>
    </source>
</evidence>
<evidence type="ECO:0000313" key="3">
    <source>
        <dbReference type="EMBL" id="KAL2320515.1"/>
    </source>
</evidence>
<reference evidence="3 4" key="1">
    <citation type="submission" date="2024-08" db="EMBL/GenBank/DDBJ databases">
        <title>Insights into the chromosomal genome structure of Flemingia macrophylla.</title>
        <authorList>
            <person name="Ding Y."/>
            <person name="Zhao Y."/>
            <person name="Bi W."/>
            <person name="Wu M."/>
            <person name="Zhao G."/>
            <person name="Gong Y."/>
            <person name="Li W."/>
            <person name="Zhang P."/>
        </authorList>
    </citation>
    <scope>NUCLEOTIDE SEQUENCE [LARGE SCALE GENOMIC DNA]</scope>
    <source>
        <strain evidence="3">DYQJB</strain>
        <tissue evidence="3">Leaf</tissue>
    </source>
</reference>
<accession>A0ABD1LAI3</accession>
<dbReference type="Proteomes" id="UP001603857">
    <property type="component" value="Unassembled WGS sequence"/>
</dbReference>